<evidence type="ECO:0000313" key="4">
    <source>
        <dbReference type="EMBL" id="OGI46395.1"/>
    </source>
</evidence>
<dbReference type="Gene3D" id="1.10.10.60">
    <property type="entry name" value="Homeodomain-like"/>
    <property type="match status" value="1"/>
</dbReference>
<feature type="coiled-coil region" evidence="1">
    <location>
        <begin position="383"/>
        <end position="424"/>
    </location>
</feature>
<comment type="caution">
    <text evidence="4">The sequence shown here is derived from an EMBL/GenBank/DDBJ whole genome shotgun (WGS) entry which is preliminary data.</text>
</comment>
<evidence type="ECO:0000256" key="2">
    <source>
        <dbReference type="SAM" id="Phobius"/>
    </source>
</evidence>
<dbReference type="AlphaFoldDB" id="A0A1F6TMS5"/>
<feature type="transmembrane region" description="Helical" evidence="2">
    <location>
        <begin position="172"/>
        <end position="193"/>
    </location>
</feature>
<feature type="transmembrane region" description="Helical" evidence="2">
    <location>
        <begin position="140"/>
        <end position="160"/>
    </location>
</feature>
<feature type="transmembrane region" description="Helical" evidence="2">
    <location>
        <begin position="33"/>
        <end position="53"/>
    </location>
</feature>
<dbReference type="PRINTS" id="PR01590">
    <property type="entry name" value="HTHFIS"/>
</dbReference>
<dbReference type="GO" id="GO:0043565">
    <property type="term" value="F:sequence-specific DNA binding"/>
    <property type="evidence" value="ECO:0007669"/>
    <property type="project" value="InterPro"/>
</dbReference>
<dbReference type="InterPro" id="IPR009057">
    <property type="entry name" value="Homeodomain-like_sf"/>
</dbReference>
<name>A0A1F6TMS5_9PROT</name>
<reference evidence="4 5" key="1">
    <citation type="journal article" date="2016" name="Nat. Commun.">
        <title>Thousands of microbial genomes shed light on interconnected biogeochemical processes in an aquifer system.</title>
        <authorList>
            <person name="Anantharaman K."/>
            <person name="Brown C.T."/>
            <person name="Hug L.A."/>
            <person name="Sharon I."/>
            <person name="Castelle C.J."/>
            <person name="Probst A.J."/>
            <person name="Thomas B.C."/>
            <person name="Singh A."/>
            <person name="Wilkins M.J."/>
            <person name="Karaoz U."/>
            <person name="Brodie E.L."/>
            <person name="Williams K.H."/>
            <person name="Hubbard S.S."/>
            <person name="Banfield J.F."/>
        </authorList>
    </citation>
    <scope>NUCLEOTIDE SEQUENCE [LARGE SCALE GENOMIC DNA]</scope>
</reference>
<dbReference type="Proteomes" id="UP000179360">
    <property type="component" value="Unassembled WGS sequence"/>
</dbReference>
<gene>
    <name evidence="4" type="ORF">A2637_01550</name>
</gene>
<feature type="transmembrane region" description="Helical" evidence="2">
    <location>
        <begin position="97"/>
        <end position="120"/>
    </location>
</feature>
<feature type="transmembrane region" description="Helical" evidence="2">
    <location>
        <begin position="65"/>
        <end position="85"/>
    </location>
</feature>
<dbReference type="Pfam" id="PF02954">
    <property type="entry name" value="HTH_8"/>
    <property type="match status" value="1"/>
</dbReference>
<dbReference type="STRING" id="1817764.A2637_01550"/>
<proteinExistence type="predicted"/>
<feature type="transmembrane region" description="Helical" evidence="2">
    <location>
        <begin position="6"/>
        <end position="21"/>
    </location>
</feature>
<evidence type="ECO:0000313" key="5">
    <source>
        <dbReference type="Proteomes" id="UP000179360"/>
    </source>
</evidence>
<feature type="domain" description="DNA binding HTH" evidence="3">
    <location>
        <begin position="472"/>
        <end position="511"/>
    </location>
</feature>
<sequence>MLVSLPAIIALLFKIGIFVYARASGVHTHLMRLYLYFLFALSIQNVAEISHFYTLARDAMPYLEFTVFYAALVIAVALLLHLAISMSFRNEDVWTKYVLAGIYSYAVILVVLLIFTPWVIADLVRLRYTATRVPGPLFPALEVFVVGGFFCAVGIFARGARHQDTSPKRAKATIMLLAIIPMAAVMITVFAMLHFNVRLFNATVINPVAITFFLAVTVYAIHQHRLFDIQFFIPWSKVRKRKSAFYERIRALVVEIADLGTVNQAIGRLAETLRCPVALVGGNRSVLAFTGGGARMTEFPKDGLRGIDRITVANEIADSMPDTHALMRQYGIAAIVPFYPHSRAAASWMLLGESFSEQVYTPLDFKMVEQLFDKMAELFLDRMIHLRTQLADAQRHMRILEQRLHKTEENLMAVKDENSGLREQNSRLLTDNLSSLQTLVLGPSAAASERASAPGAEPQSQPETKTLEEYVSEFEAQIIKQTLERCNGNKSKAARILGLRPNTLHYKLERYGLVVEKKKTA</sequence>
<keyword evidence="1" id="KW-0175">Coiled coil</keyword>
<accession>A0A1F6TMS5</accession>
<dbReference type="InterPro" id="IPR002197">
    <property type="entry name" value="HTH_Fis"/>
</dbReference>
<keyword evidence="2" id="KW-0812">Transmembrane</keyword>
<keyword evidence="2" id="KW-1133">Transmembrane helix</keyword>
<evidence type="ECO:0000256" key="1">
    <source>
        <dbReference type="SAM" id="Coils"/>
    </source>
</evidence>
<organism evidence="4 5">
    <name type="scientific">Candidatus Muproteobacteria bacterium RIFCSPHIGHO2_01_FULL_65_16</name>
    <dbReference type="NCBI Taxonomy" id="1817764"/>
    <lineage>
        <taxon>Bacteria</taxon>
        <taxon>Pseudomonadati</taxon>
        <taxon>Pseudomonadota</taxon>
        <taxon>Candidatus Muproteobacteria</taxon>
    </lineage>
</organism>
<feature type="transmembrane region" description="Helical" evidence="2">
    <location>
        <begin position="199"/>
        <end position="221"/>
    </location>
</feature>
<dbReference type="SUPFAM" id="SSF46689">
    <property type="entry name" value="Homeodomain-like"/>
    <property type="match status" value="1"/>
</dbReference>
<evidence type="ECO:0000259" key="3">
    <source>
        <dbReference type="Pfam" id="PF02954"/>
    </source>
</evidence>
<protein>
    <recommendedName>
        <fullName evidence="3">DNA binding HTH domain-containing protein</fullName>
    </recommendedName>
</protein>
<dbReference type="EMBL" id="MFSY01000047">
    <property type="protein sequence ID" value="OGI46395.1"/>
    <property type="molecule type" value="Genomic_DNA"/>
</dbReference>
<keyword evidence="2" id="KW-0472">Membrane</keyword>